<dbReference type="RefSeq" id="WP_263599115.1">
    <property type="nucleotide sequence ID" value="NZ_CP107027.1"/>
</dbReference>
<evidence type="ECO:0000313" key="3">
    <source>
        <dbReference type="Proteomes" id="UP001163104"/>
    </source>
</evidence>
<evidence type="ECO:0000259" key="1">
    <source>
        <dbReference type="Pfam" id="PF06114"/>
    </source>
</evidence>
<name>A0AA46Q0M2_CYTFI</name>
<dbReference type="Pfam" id="PF06114">
    <property type="entry name" value="Peptidase_M78"/>
    <property type="match status" value="1"/>
</dbReference>
<sequence length="164" mass="20131">MKYQTSLLEDWIRDFYYEIGIYHPHQLDIHEIICRKGMSLTYMDISSRFYKKEVIIDERLSKEEQWEEFGHELCHSYRHYGNQINMPENFIQLQEFQARYFALHFCVPTFMLLKLRLPNTRGQAVDYIAETFRVTHIFAKRRLEVFENKVNSSLFYEELYKMFI</sequence>
<gene>
    <name evidence="2" type="ORF">OD459_13095</name>
</gene>
<proteinExistence type="predicted"/>
<reference evidence="2" key="1">
    <citation type="submission" date="2022-10" db="EMBL/GenBank/DDBJ databases">
        <title>Mechanism of multi-heavy metal repair in Cytobacillus Firmus M7.</title>
        <authorList>
            <person name="Li X."/>
            <person name="Yu C."/>
        </authorList>
    </citation>
    <scope>NUCLEOTIDE SEQUENCE</scope>
    <source>
        <strain evidence="2">M7</strain>
    </source>
</reference>
<dbReference type="Proteomes" id="UP001163104">
    <property type="component" value="Chromosome"/>
</dbReference>
<evidence type="ECO:0000313" key="2">
    <source>
        <dbReference type="EMBL" id="UYG93224.1"/>
    </source>
</evidence>
<accession>A0AA46Q0M2</accession>
<feature type="domain" description="IrrE N-terminal-like" evidence="1">
    <location>
        <begin position="41"/>
        <end position="144"/>
    </location>
</feature>
<dbReference type="EMBL" id="CP107027">
    <property type="protein sequence ID" value="UYG93224.1"/>
    <property type="molecule type" value="Genomic_DNA"/>
</dbReference>
<protein>
    <submittedName>
        <fullName evidence="2">ImmA/IrrE family metallo-endopeptidase</fullName>
    </submittedName>
</protein>
<organism evidence="2 3">
    <name type="scientific">Cytobacillus firmus</name>
    <name type="common">Bacillus firmus</name>
    <dbReference type="NCBI Taxonomy" id="1399"/>
    <lineage>
        <taxon>Bacteria</taxon>
        <taxon>Bacillati</taxon>
        <taxon>Bacillota</taxon>
        <taxon>Bacilli</taxon>
        <taxon>Bacillales</taxon>
        <taxon>Bacillaceae</taxon>
        <taxon>Cytobacillus</taxon>
    </lineage>
</organism>
<dbReference type="InterPro" id="IPR010359">
    <property type="entry name" value="IrrE_HExxH"/>
</dbReference>
<dbReference type="AlphaFoldDB" id="A0AA46Q0M2"/>